<sequence length="254" mass="28343">MDNEPYIYLYPRPRPDFSRAGSHAAAEQLQVCKNLPPASNAEVMATLQTLVDGFARLERKVDTLQVKVNTLEGKVDTLQGDVNELKRSTTVINKNSEAKRWNQSATRPEDILAPMFRPNGELVNDCPGTVEELTGLNVVDVDRLLRELDVVAGDAQWRRNQLLLALGVTSILSRTWARTAGLHDTTKKPGLYKGPPGWHGTFAFKTAHMVDTHMTYHGYTHGKKDLGPTEATFDPEKNDAIRLNGGLRERTWPT</sequence>
<dbReference type="AlphaFoldDB" id="T5AG74"/>
<keyword evidence="1" id="KW-0175">Coiled coil</keyword>
<protein>
    <submittedName>
        <fullName evidence="2">Uncharacterized protein</fullName>
    </submittedName>
</protein>
<reference evidence="2 3" key="1">
    <citation type="journal article" date="2013" name="Chin. Sci. Bull.">
        <title>Genome survey uncovers the secrets of sex and lifestyle in caterpillar fungus.</title>
        <authorList>
            <person name="Hu X."/>
            <person name="Zhang Y."/>
            <person name="Xiao G."/>
            <person name="Zheng P."/>
            <person name="Xia Y."/>
            <person name="Zhang X."/>
            <person name="St Leger R.J."/>
            <person name="Liu X."/>
            <person name="Wang C."/>
        </authorList>
    </citation>
    <scope>NUCLEOTIDE SEQUENCE [LARGE SCALE GENOMIC DNA]</scope>
    <source>
        <strain evidence="3">Co18 / CGMCC 3.14243</strain>
        <tissue evidence="2">Fruit-body</tissue>
    </source>
</reference>
<dbReference type="HOGENOM" id="CLU_1094580_0_0_1"/>
<evidence type="ECO:0000256" key="1">
    <source>
        <dbReference type="SAM" id="Coils"/>
    </source>
</evidence>
<evidence type="ECO:0000313" key="2">
    <source>
        <dbReference type="EMBL" id="EQL00737.1"/>
    </source>
</evidence>
<feature type="coiled-coil region" evidence="1">
    <location>
        <begin position="54"/>
        <end position="88"/>
    </location>
</feature>
<proteinExistence type="predicted"/>
<gene>
    <name evidence="2" type="ORF">OCS_03557</name>
</gene>
<dbReference type="Gene3D" id="1.20.5.190">
    <property type="match status" value="1"/>
</dbReference>
<name>T5AG74_OPHSC</name>
<dbReference type="EMBL" id="KE652705">
    <property type="protein sequence ID" value="EQL00737.1"/>
    <property type="molecule type" value="Genomic_DNA"/>
</dbReference>
<evidence type="ECO:0000313" key="3">
    <source>
        <dbReference type="Proteomes" id="UP000019374"/>
    </source>
</evidence>
<dbReference type="Proteomes" id="UP000019374">
    <property type="component" value="Unassembled WGS sequence"/>
</dbReference>
<organism evidence="2 3">
    <name type="scientific">Ophiocordyceps sinensis (strain Co18 / CGMCC 3.14243)</name>
    <name type="common">Yarsagumba caterpillar fungus</name>
    <name type="synonym">Hirsutella sinensis</name>
    <dbReference type="NCBI Taxonomy" id="911162"/>
    <lineage>
        <taxon>Eukaryota</taxon>
        <taxon>Fungi</taxon>
        <taxon>Dikarya</taxon>
        <taxon>Ascomycota</taxon>
        <taxon>Pezizomycotina</taxon>
        <taxon>Sordariomycetes</taxon>
        <taxon>Hypocreomycetidae</taxon>
        <taxon>Hypocreales</taxon>
        <taxon>Ophiocordycipitaceae</taxon>
        <taxon>Ophiocordyceps</taxon>
    </lineage>
</organism>
<accession>T5AG74</accession>